<comment type="caution">
    <text evidence="1">The sequence shown here is derived from an EMBL/GenBank/DDBJ whole genome shotgun (WGS) entry which is preliminary data.</text>
</comment>
<proteinExistence type="predicted"/>
<name>A0ABQ3B9Q9_9GAMM</name>
<organism evidence="1 2">
    <name type="scientific">Marinobacter zhanjiangensis</name>
    <dbReference type="NCBI Taxonomy" id="578215"/>
    <lineage>
        <taxon>Bacteria</taxon>
        <taxon>Pseudomonadati</taxon>
        <taxon>Pseudomonadota</taxon>
        <taxon>Gammaproteobacteria</taxon>
        <taxon>Pseudomonadales</taxon>
        <taxon>Marinobacteraceae</taxon>
        <taxon>Marinobacter</taxon>
    </lineage>
</organism>
<dbReference type="Proteomes" id="UP000601597">
    <property type="component" value="Unassembled WGS sequence"/>
</dbReference>
<gene>
    <name evidence="1" type="ORF">GCM10007071_29450</name>
</gene>
<sequence length="77" mass="8729">MPGFPGTRLRPWEKDMNALSGLPLIVNNRKKRCMGKANTRNRFLMVLLTMCRALMSDPVVRLARLSPGLDGSLLFRE</sequence>
<accession>A0ABQ3B9Q9</accession>
<protein>
    <submittedName>
        <fullName evidence="1">Uncharacterized protein</fullName>
    </submittedName>
</protein>
<evidence type="ECO:0000313" key="2">
    <source>
        <dbReference type="Proteomes" id="UP000601597"/>
    </source>
</evidence>
<reference evidence="2" key="1">
    <citation type="journal article" date="2019" name="Int. J. Syst. Evol. Microbiol.">
        <title>The Global Catalogue of Microorganisms (GCM) 10K type strain sequencing project: providing services to taxonomists for standard genome sequencing and annotation.</title>
        <authorList>
            <consortium name="The Broad Institute Genomics Platform"/>
            <consortium name="The Broad Institute Genome Sequencing Center for Infectious Disease"/>
            <person name="Wu L."/>
            <person name="Ma J."/>
        </authorList>
    </citation>
    <scope>NUCLEOTIDE SEQUENCE [LARGE SCALE GENOMIC DNA]</scope>
    <source>
        <strain evidence="2">KCTC 22280</strain>
    </source>
</reference>
<keyword evidence="2" id="KW-1185">Reference proteome</keyword>
<evidence type="ECO:0000313" key="1">
    <source>
        <dbReference type="EMBL" id="GGY80237.1"/>
    </source>
</evidence>
<dbReference type="EMBL" id="BMXV01000007">
    <property type="protein sequence ID" value="GGY80237.1"/>
    <property type="molecule type" value="Genomic_DNA"/>
</dbReference>